<dbReference type="Proteomes" id="UP000199695">
    <property type="component" value="Unassembled WGS sequence"/>
</dbReference>
<protein>
    <recommendedName>
        <fullName evidence="4">Integral membrane protein</fullName>
    </recommendedName>
</protein>
<evidence type="ECO:0008006" key="4">
    <source>
        <dbReference type="Google" id="ProtNLM"/>
    </source>
</evidence>
<keyword evidence="3" id="KW-1185">Reference proteome</keyword>
<dbReference type="EMBL" id="FOCQ01000013">
    <property type="protein sequence ID" value="SEN52143.1"/>
    <property type="molecule type" value="Genomic_DNA"/>
</dbReference>
<feature type="transmembrane region" description="Helical" evidence="1">
    <location>
        <begin position="70"/>
        <end position="88"/>
    </location>
</feature>
<gene>
    <name evidence="2" type="ORF">SAMN05444955_11375</name>
</gene>
<feature type="transmembrane region" description="Helical" evidence="1">
    <location>
        <begin position="136"/>
        <end position="156"/>
    </location>
</feature>
<feature type="transmembrane region" description="Helical" evidence="1">
    <location>
        <begin position="12"/>
        <end position="36"/>
    </location>
</feature>
<evidence type="ECO:0000313" key="3">
    <source>
        <dbReference type="Proteomes" id="UP000199695"/>
    </source>
</evidence>
<sequence>MNVFEWIVEHRWSLLITAEVVFWVSTLAFLILRYVFQLHKISYILLAVTLLNEGWIIALGVMDFQQTGRFSTYLIIIVAILIYALTYGKQDAKRLDRFVQRKVLELRGQPVPEALRAWRKEQLYGWAHTKKELKGFALHMLVFVTVQVFFALRYGMTVHLGTLAEMDFSRWGDYPLYGSQIASQISQVWMLILMIDALITFSYVIFPKKR</sequence>
<reference evidence="2 3" key="1">
    <citation type="submission" date="2016-10" db="EMBL/GenBank/DDBJ databases">
        <authorList>
            <person name="de Groot N.N."/>
        </authorList>
    </citation>
    <scope>NUCLEOTIDE SEQUENCE [LARGE SCALE GENOMIC DNA]</scope>
    <source>
        <strain evidence="2 3">DSM 46701</strain>
    </source>
</reference>
<evidence type="ECO:0000313" key="2">
    <source>
        <dbReference type="EMBL" id="SEN52143.1"/>
    </source>
</evidence>
<accession>A0A1H8H7A8</accession>
<feature type="transmembrane region" description="Helical" evidence="1">
    <location>
        <begin position="43"/>
        <end position="64"/>
    </location>
</feature>
<organism evidence="2 3">
    <name type="scientific">Lihuaxuella thermophila</name>
    <dbReference type="NCBI Taxonomy" id="1173111"/>
    <lineage>
        <taxon>Bacteria</taxon>
        <taxon>Bacillati</taxon>
        <taxon>Bacillota</taxon>
        <taxon>Bacilli</taxon>
        <taxon>Bacillales</taxon>
        <taxon>Thermoactinomycetaceae</taxon>
        <taxon>Lihuaxuella</taxon>
    </lineage>
</organism>
<keyword evidence="1" id="KW-0472">Membrane</keyword>
<proteinExistence type="predicted"/>
<feature type="transmembrane region" description="Helical" evidence="1">
    <location>
        <begin position="188"/>
        <end position="206"/>
    </location>
</feature>
<dbReference type="STRING" id="1173111.SAMN05444955_11375"/>
<name>A0A1H8H7A8_9BACL</name>
<dbReference type="AlphaFoldDB" id="A0A1H8H7A8"/>
<evidence type="ECO:0000256" key="1">
    <source>
        <dbReference type="SAM" id="Phobius"/>
    </source>
</evidence>
<keyword evidence="1" id="KW-1133">Transmembrane helix</keyword>
<keyword evidence="1" id="KW-0812">Transmembrane</keyword>